<feature type="signal peptide" evidence="1">
    <location>
        <begin position="1"/>
        <end position="17"/>
    </location>
</feature>
<sequence length="172" mass="19385">MKKISILLLCLLSFVRADFLSLNIVEKEEPPPKFVYGLNYAGRIFAGGIDNFGGLNSQFRINKNWAVGAKAEMNFSIDGYVAGVFFHYLPTGELFKENGENYVHLGIGYIKINEPSPLFSIGYGRDMLPWKRASFGIRTIGRIEYAPIPHAFTRENKDFFGLITLSNTVFCI</sequence>
<evidence type="ECO:0000313" key="2">
    <source>
        <dbReference type="EMBL" id="AGS52715.1"/>
    </source>
</evidence>
<protein>
    <submittedName>
        <fullName evidence="2">Uncharacterized protein</fullName>
    </submittedName>
</protein>
<keyword evidence="1" id="KW-0732">Signal</keyword>
<dbReference type="AlphaFoldDB" id="A0A806KDN7"/>
<reference evidence="2" key="1">
    <citation type="submission" date="2012-03" db="EMBL/GenBank/DDBJ databases">
        <title>Functional metagenomics reveals considerable lignocellulase gene clusters in the gut microbiome of a wood-feeding higher termite.</title>
        <authorList>
            <person name="Liu N."/>
        </authorList>
    </citation>
    <scope>NUCLEOTIDE SEQUENCE</scope>
</reference>
<evidence type="ECO:0000256" key="1">
    <source>
        <dbReference type="SAM" id="SignalP"/>
    </source>
</evidence>
<proteinExistence type="predicted"/>
<dbReference type="EMBL" id="JQ844206">
    <property type="protein sequence ID" value="AGS52715.1"/>
    <property type="molecule type" value="Genomic_DNA"/>
</dbReference>
<feature type="chain" id="PRO_5032839155" evidence="1">
    <location>
        <begin position="18"/>
        <end position="172"/>
    </location>
</feature>
<name>A0A806KDN7_9BACT</name>
<organism evidence="2">
    <name type="scientific">uncultured bacterium contig00069</name>
    <dbReference type="NCBI Taxonomy" id="1181550"/>
    <lineage>
        <taxon>Bacteria</taxon>
        <taxon>environmental samples</taxon>
    </lineage>
</organism>
<accession>A0A806KDN7</accession>